<dbReference type="EMBL" id="SNZP01000012">
    <property type="protein sequence ID" value="TDR73826.1"/>
    <property type="molecule type" value="Genomic_DNA"/>
</dbReference>
<dbReference type="AlphaFoldDB" id="A0A4R7B212"/>
<evidence type="ECO:0000313" key="1">
    <source>
        <dbReference type="EMBL" id="TDR73826.1"/>
    </source>
</evidence>
<keyword evidence="2" id="KW-1185">Reference proteome</keyword>
<evidence type="ECO:0000313" key="2">
    <source>
        <dbReference type="Proteomes" id="UP000295611"/>
    </source>
</evidence>
<comment type="caution">
    <text evidence="1">The sequence shown here is derived from an EMBL/GenBank/DDBJ whole genome shotgun (WGS) entry which is preliminary data.</text>
</comment>
<sequence>MSDVAPLLICPKCCSLDIEGSASPDEHDELRCRDCGHTTTYAEMNAEFRTALDDAVRLIHLRVARKFKLPASPAA</sequence>
<protein>
    <submittedName>
        <fullName evidence="1">Uncharacterized protein</fullName>
    </submittedName>
</protein>
<name>A0A4R7B212_9NEIS</name>
<dbReference type="Proteomes" id="UP000295611">
    <property type="component" value="Unassembled WGS sequence"/>
</dbReference>
<dbReference type="OrthoDB" id="4027857at2"/>
<accession>A0A4R7B212</accession>
<dbReference type="RefSeq" id="WP_133682428.1">
    <property type="nucleotide sequence ID" value="NZ_SNZP01000012.1"/>
</dbReference>
<reference evidence="1 2" key="1">
    <citation type="submission" date="2019-03" db="EMBL/GenBank/DDBJ databases">
        <title>Genomic Encyclopedia of Type Strains, Phase III (KMG-III): the genomes of soil and plant-associated and newly described type strains.</title>
        <authorList>
            <person name="Whitman W."/>
        </authorList>
    </citation>
    <scope>NUCLEOTIDE SEQUENCE [LARGE SCALE GENOMIC DNA]</scope>
    <source>
        <strain evidence="1 2">CECT 8976</strain>
    </source>
</reference>
<organism evidence="1 2">
    <name type="scientific">Paludibacterium purpuratum</name>
    <dbReference type="NCBI Taxonomy" id="1144873"/>
    <lineage>
        <taxon>Bacteria</taxon>
        <taxon>Pseudomonadati</taxon>
        <taxon>Pseudomonadota</taxon>
        <taxon>Betaproteobacteria</taxon>
        <taxon>Neisseriales</taxon>
        <taxon>Chromobacteriaceae</taxon>
        <taxon>Paludibacterium</taxon>
    </lineage>
</organism>
<gene>
    <name evidence="1" type="ORF">DFP86_11230</name>
</gene>
<proteinExistence type="predicted"/>